<evidence type="ECO:0000256" key="1">
    <source>
        <dbReference type="SAM" id="Phobius"/>
    </source>
</evidence>
<keyword evidence="1" id="KW-1133">Transmembrane helix</keyword>
<dbReference type="EMBL" id="LBUZ01000003">
    <property type="protein sequence ID" value="KKQ75851.1"/>
    <property type="molecule type" value="Genomic_DNA"/>
</dbReference>
<keyword evidence="1" id="KW-0472">Membrane</keyword>
<protein>
    <submittedName>
        <fullName evidence="2">Uncharacterized protein</fullName>
    </submittedName>
</protein>
<organism evidence="2 3">
    <name type="scientific">Candidatus Woesebacteria bacterium GW2011_GWB1_38_5b</name>
    <dbReference type="NCBI Taxonomy" id="1618569"/>
    <lineage>
        <taxon>Bacteria</taxon>
        <taxon>Candidatus Woeseibacteriota</taxon>
    </lineage>
</organism>
<dbReference type="Proteomes" id="UP000034181">
    <property type="component" value="Unassembled WGS sequence"/>
</dbReference>
<proteinExistence type="predicted"/>
<comment type="caution">
    <text evidence="2">The sequence shown here is derived from an EMBL/GenBank/DDBJ whole genome shotgun (WGS) entry which is preliminary data.</text>
</comment>
<evidence type="ECO:0000313" key="2">
    <source>
        <dbReference type="EMBL" id="KKQ75851.1"/>
    </source>
</evidence>
<sequence length="149" mass="16467">MLETPHVLVGAAIAAKIPNPYLAIPLSLGSHFVLDILPHWNPHINREIKKYGKPTQQSVSIIAGDSSLALMSGLLIAFSNPNPWLILTSCFVAVLPDLVEAPYYFLGKKTLIVEKWIQWQKSIQNDVEMLPGLLSQIVIALGAILWIFT</sequence>
<feature type="transmembrane region" description="Helical" evidence="1">
    <location>
        <begin position="84"/>
        <end position="106"/>
    </location>
</feature>
<dbReference type="AlphaFoldDB" id="A0A0G0NFG6"/>
<gene>
    <name evidence="2" type="ORF">US96_C0003G0009</name>
</gene>
<reference evidence="2 3" key="1">
    <citation type="journal article" date="2015" name="Nature">
        <title>rRNA introns, odd ribosomes, and small enigmatic genomes across a large radiation of phyla.</title>
        <authorList>
            <person name="Brown C.T."/>
            <person name="Hug L.A."/>
            <person name="Thomas B.C."/>
            <person name="Sharon I."/>
            <person name="Castelle C.J."/>
            <person name="Singh A."/>
            <person name="Wilkins M.J."/>
            <person name="Williams K.H."/>
            <person name="Banfield J.F."/>
        </authorList>
    </citation>
    <scope>NUCLEOTIDE SEQUENCE [LARGE SCALE GENOMIC DNA]</scope>
</reference>
<evidence type="ECO:0000313" key="3">
    <source>
        <dbReference type="Proteomes" id="UP000034181"/>
    </source>
</evidence>
<keyword evidence="1" id="KW-0812">Transmembrane</keyword>
<feature type="transmembrane region" description="Helical" evidence="1">
    <location>
        <begin position="127"/>
        <end position="148"/>
    </location>
</feature>
<accession>A0A0G0NFG6</accession>
<name>A0A0G0NFG6_9BACT</name>